<evidence type="ECO:0000313" key="2">
    <source>
        <dbReference type="EMBL" id="CAB0039494.1"/>
    </source>
</evidence>
<dbReference type="Proteomes" id="UP000479190">
    <property type="component" value="Unassembled WGS sequence"/>
</dbReference>
<name>A0A6H5IQ71_9HYME</name>
<feature type="region of interest" description="Disordered" evidence="1">
    <location>
        <begin position="150"/>
        <end position="182"/>
    </location>
</feature>
<protein>
    <submittedName>
        <fullName evidence="2">Uncharacterized protein</fullName>
    </submittedName>
</protein>
<gene>
    <name evidence="2" type="ORF">TBRA_LOCUS11235</name>
</gene>
<feature type="compositionally biased region" description="Basic and acidic residues" evidence="1">
    <location>
        <begin position="156"/>
        <end position="173"/>
    </location>
</feature>
<proteinExistence type="predicted"/>
<feature type="non-terminal residue" evidence="2">
    <location>
        <position position="339"/>
    </location>
</feature>
<organism evidence="2 3">
    <name type="scientific">Trichogramma brassicae</name>
    <dbReference type="NCBI Taxonomy" id="86971"/>
    <lineage>
        <taxon>Eukaryota</taxon>
        <taxon>Metazoa</taxon>
        <taxon>Ecdysozoa</taxon>
        <taxon>Arthropoda</taxon>
        <taxon>Hexapoda</taxon>
        <taxon>Insecta</taxon>
        <taxon>Pterygota</taxon>
        <taxon>Neoptera</taxon>
        <taxon>Endopterygota</taxon>
        <taxon>Hymenoptera</taxon>
        <taxon>Apocrita</taxon>
        <taxon>Proctotrupomorpha</taxon>
        <taxon>Chalcidoidea</taxon>
        <taxon>Trichogrammatidae</taxon>
        <taxon>Trichogramma</taxon>
    </lineage>
</organism>
<evidence type="ECO:0000313" key="3">
    <source>
        <dbReference type="Proteomes" id="UP000479190"/>
    </source>
</evidence>
<accession>A0A6H5IQ71</accession>
<keyword evidence="3" id="KW-1185">Reference proteome</keyword>
<dbReference type="EMBL" id="CADCXV010000963">
    <property type="protein sequence ID" value="CAB0039494.1"/>
    <property type="molecule type" value="Genomic_DNA"/>
</dbReference>
<reference evidence="2 3" key="1">
    <citation type="submission" date="2020-02" db="EMBL/GenBank/DDBJ databases">
        <authorList>
            <person name="Ferguson B K."/>
        </authorList>
    </citation>
    <scope>NUCLEOTIDE SEQUENCE [LARGE SCALE GENOMIC DNA]</scope>
</reference>
<feature type="non-terminal residue" evidence="2">
    <location>
        <position position="1"/>
    </location>
</feature>
<dbReference type="AlphaFoldDB" id="A0A6H5IQ71"/>
<evidence type="ECO:0000256" key="1">
    <source>
        <dbReference type="SAM" id="MobiDB-lite"/>
    </source>
</evidence>
<sequence>RHKLKKLGRRYYRCARAIVLSMIRDQPPVARSMALSVSAEIARSPSAMQNRTKQRCAVRAVRIYARVNDSRGSSRTRPLTEIIPQLLALKYNEMCYCFHQARRKTKINNPLDQTKHRELQYWVPGDPKKILEQIHDPDLKISPFVLQSPRRRRRLSSRERDSKLYQHLGREESQPGQKQLTNRPDPLLSLIANILYRLTSYHSISYACACVQRSVICAKAKFTNKSSAHLVVETSVDFEMLIFWLKASSNSPAHATSIMADDIVRTRKVRWVGVGLHPARPCAAASGHASAPFLAATFLLPGLWSTDSRLFYFLTCAKSKVGAAAAAAAAAAAHEKGAA</sequence>